<dbReference type="EC" id="2.1.1.192" evidence="12"/>
<evidence type="ECO:0000256" key="3">
    <source>
        <dbReference type="ARBA" id="ARBA00022490"/>
    </source>
</evidence>
<comment type="cofactor">
    <cofactor evidence="12">
        <name>[4Fe-4S] cluster</name>
        <dbReference type="ChEBI" id="CHEBI:49883"/>
    </cofactor>
    <text evidence="12">Binds 1 [4Fe-4S] cluster. The cluster is coordinated with 3 cysteines and an exchangeable S-adenosyl-L-methionine.</text>
</comment>
<dbReference type="GO" id="GO:0005737">
    <property type="term" value="C:cytoplasm"/>
    <property type="evidence" value="ECO:0007669"/>
    <property type="project" value="UniProtKB-SubCell"/>
</dbReference>
<reference evidence="14 15" key="1">
    <citation type="submission" date="2019-08" db="EMBL/GenBank/DDBJ databases">
        <title>In-depth cultivation of the pig gut microbiome towards novel bacterial diversity and tailored functional studies.</title>
        <authorList>
            <person name="Wylensek D."/>
            <person name="Hitch T.C.A."/>
            <person name="Clavel T."/>
        </authorList>
    </citation>
    <scope>NUCLEOTIDE SEQUENCE [LARGE SCALE GENOMIC DNA]</scope>
    <source>
        <strain evidence="14 15">WCA-MUC-591-APC-4B</strain>
    </source>
</reference>
<comment type="caution">
    <text evidence="14">The sequence shown here is derived from an EMBL/GenBank/DDBJ whole genome shotgun (WGS) entry which is preliminary data.</text>
</comment>
<feature type="binding site" evidence="12">
    <location>
        <position position="121"/>
    </location>
    <ligand>
        <name>[4Fe-4S] cluster</name>
        <dbReference type="ChEBI" id="CHEBI:49883"/>
        <note>4Fe-4S-S-AdoMet</note>
    </ligand>
</feature>
<evidence type="ECO:0000256" key="2">
    <source>
        <dbReference type="ARBA" id="ARBA00022485"/>
    </source>
</evidence>
<accession>A0A6N7X366</accession>
<keyword evidence="12" id="KW-1015">Disulfide bond</keyword>
<comment type="subcellular location">
    <subcellularLocation>
        <location evidence="1 12">Cytoplasm</location>
    </subcellularLocation>
</comment>
<comment type="similarity">
    <text evidence="12">Belongs to the radical SAM superfamily. RlmN family.</text>
</comment>
<name>A0A6N7X366_9FIRM</name>
<dbReference type="Proteomes" id="UP000469424">
    <property type="component" value="Unassembled WGS sequence"/>
</dbReference>
<dbReference type="GO" id="GO:0070475">
    <property type="term" value="P:rRNA base methylation"/>
    <property type="evidence" value="ECO:0007669"/>
    <property type="project" value="UniProtKB-UniRule"/>
</dbReference>
<evidence type="ECO:0000256" key="9">
    <source>
        <dbReference type="ARBA" id="ARBA00022723"/>
    </source>
</evidence>
<keyword evidence="7 12" id="KW-0949">S-adenosyl-L-methionine</keyword>
<evidence type="ECO:0000256" key="11">
    <source>
        <dbReference type="ARBA" id="ARBA00023014"/>
    </source>
</evidence>
<sequence>MNNSNTELKNILGNDPDELVGVVSELGEKKFRAKQLFRWLSKGVCDFDEMSNLSKTFREKLKEHYCIDIPRVIYDQQSRTDGTRKCLFEFRDGSRVESVFMKYSYGNSICISSQVGCRMGCTFCASTRKGLDRSLTAGEMLAQVLAMRNLTGEDINHVVMMGIGEPFDNYENMAGFLKLIHHPDGYNLSYRNITVSTCGVIPGIRKFMGDFPQVNLAISLHAPNEAIRRQSMPVTRKYGYDELMEVCREYAKVTGRRITFEYALIDGFNDSRENALELVDRLKGWQTHVNLIPLNKVEGTGYDTPNRESVQRFRRILEENHVAVTVRRTLGADIDAACGQLRLR</sequence>
<protein>
    <recommendedName>
        <fullName evidence="12">Probable dual-specificity RNA methyltransferase RlmN</fullName>
        <ecNumber evidence="12">2.1.1.192</ecNumber>
    </recommendedName>
    <alternativeName>
        <fullName evidence="12">23S rRNA (adenine(2503)-C(2))-methyltransferase</fullName>
    </alternativeName>
    <alternativeName>
        <fullName evidence="12">23S rRNA m2A2503 methyltransferase</fullName>
    </alternativeName>
    <alternativeName>
        <fullName evidence="12">Ribosomal RNA large subunit methyltransferase N</fullName>
    </alternativeName>
    <alternativeName>
        <fullName evidence="12">tRNA (adenine(37)-C(2))-methyltransferase</fullName>
    </alternativeName>
    <alternativeName>
        <fullName evidence="12">tRNA m2A37 methyltransferase</fullName>
    </alternativeName>
</protein>
<keyword evidence="6 12" id="KW-0808">Transferase</keyword>
<dbReference type="PANTHER" id="PTHR30544">
    <property type="entry name" value="23S RRNA METHYLTRANSFERASE"/>
    <property type="match status" value="1"/>
</dbReference>
<keyword evidence="10 12" id="KW-0408">Iron</keyword>
<dbReference type="GO" id="GO:0000049">
    <property type="term" value="F:tRNA binding"/>
    <property type="evidence" value="ECO:0007669"/>
    <property type="project" value="UniProtKB-UniRule"/>
</dbReference>
<dbReference type="InterPro" id="IPR058240">
    <property type="entry name" value="rSAM_sf"/>
</dbReference>
<feature type="binding site" evidence="12">
    <location>
        <position position="196"/>
    </location>
    <ligand>
        <name>S-adenosyl-L-methionine</name>
        <dbReference type="ChEBI" id="CHEBI:59789"/>
    </ligand>
</feature>
<evidence type="ECO:0000256" key="12">
    <source>
        <dbReference type="HAMAP-Rule" id="MF_01849"/>
    </source>
</evidence>
<gene>
    <name evidence="12 14" type="primary">rlmN</name>
    <name evidence="14" type="ORF">FYJ65_01830</name>
</gene>
<dbReference type="InterPro" id="IPR007197">
    <property type="entry name" value="rSAM"/>
</dbReference>
<evidence type="ECO:0000256" key="4">
    <source>
        <dbReference type="ARBA" id="ARBA00022552"/>
    </source>
</evidence>
<dbReference type="SFLD" id="SFLDG01062">
    <property type="entry name" value="methyltransferase_(Class_A)"/>
    <property type="match status" value="1"/>
</dbReference>
<feature type="binding site" evidence="12">
    <location>
        <position position="124"/>
    </location>
    <ligand>
        <name>[4Fe-4S] cluster</name>
        <dbReference type="ChEBI" id="CHEBI:49883"/>
        <note>4Fe-4S-S-AdoMet</note>
    </ligand>
</feature>
<keyword evidence="3 12" id="KW-0963">Cytoplasm</keyword>
<proteinExistence type="inferred from homology"/>
<dbReference type="GO" id="GO:0051539">
    <property type="term" value="F:4 iron, 4 sulfur cluster binding"/>
    <property type="evidence" value="ECO:0007669"/>
    <property type="project" value="UniProtKB-UniRule"/>
</dbReference>
<evidence type="ECO:0000256" key="8">
    <source>
        <dbReference type="ARBA" id="ARBA00022694"/>
    </source>
</evidence>
<keyword evidence="4 12" id="KW-0698">rRNA processing</keyword>
<evidence type="ECO:0000256" key="6">
    <source>
        <dbReference type="ARBA" id="ARBA00022679"/>
    </source>
</evidence>
<keyword evidence="9 12" id="KW-0479">Metal-binding</keyword>
<dbReference type="HAMAP" id="MF_01849">
    <property type="entry name" value="RNA_methyltr_RlmN"/>
    <property type="match status" value="1"/>
</dbReference>
<feature type="binding site" evidence="12">
    <location>
        <begin position="219"/>
        <end position="221"/>
    </location>
    <ligand>
        <name>S-adenosyl-L-methionine</name>
        <dbReference type="ChEBI" id="CHEBI:59789"/>
    </ligand>
</feature>
<comment type="function">
    <text evidence="12">Specifically methylates position 2 of adenine 2503 in 23S rRNA and position 2 of adenine 37 in tRNAs.</text>
</comment>
<feature type="domain" description="Radical SAM core" evidence="13">
    <location>
        <begin position="103"/>
        <end position="333"/>
    </location>
</feature>
<comment type="miscellaneous">
    <text evidence="12">Reaction proceeds by a ping-pong mechanism involving intermediate methylation of a conserved cysteine residue.</text>
</comment>
<evidence type="ECO:0000256" key="1">
    <source>
        <dbReference type="ARBA" id="ARBA00004496"/>
    </source>
</evidence>
<dbReference type="GO" id="GO:0030488">
    <property type="term" value="P:tRNA methylation"/>
    <property type="evidence" value="ECO:0007669"/>
    <property type="project" value="UniProtKB-UniRule"/>
</dbReference>
<feature type="binding site" evidence="12">
    <location>
        <position position="295"/>
    </location>
    <ligand>
        <name>S-adenosyl-L-methionine</name>
        <dbReference type="ChEBI" id="CHEBI:59789"/>
    </ligand>
</feature>
<dbReference type="SFLD" id="SFLDS00029">
    <property type="entry name" value="Radical_SAM"/>
    <property type="match status" value="1"/>
</dbReference>
<feature type="active site" description="Proton acceptor" evidence="12">
    <location>
        <position position="97"/>
    </location>
</feature>
<dbReference type="EMBL" id="VUNA01000002">
    <property type="protein sequence ID" value="MST70087.1"/>
    <property type="molecule type" value="Genomic_DNA"/>
</dbReference>
<evidence type="ECO:0000256" key="5">
    <source>
        <dbReference type="ARBA" id="ARBA00022603"/>
    </source>
</evidence>
<feature type="binding site" evidence="12">
    <location>
        <begin position="164"/>
        <end position="165"/>
    </location>
    <ligand>
        <name>S-adenosyl-L-methionine</name>
        <dbReference type="ChEBI" id="CHEBI:59789"/>
    </ligand>
</feature>
<keyword evidence="2 12" id="KW-0004">4Fe-4S</keyword>
<comment type="catalytic activity">
    <reaction evidence="12">
        <text>adenosine(2503) in 23S rRNA + 2 reduced [2Fe-2S]-[ferredoxin] + 2 S-adenosyl-L-methionine = 2-methyladenosine(2503) in 23S rRNA + 5'-deoxyadenosine + L-methionine + 2 oxidized [2Fe-2S]-[ferredoxin] + S-adenosyl-L-homocysteine</text>
        <dbReference type="Rhea" id="RHEA:42916"/>
        <dbReference type="Rhea" id="RHEA-COMP:10000"/>
        <dbReference type="Rhea" id="RHEA-COMP:10001"/>
        <dbReference type="Rhea" id="RHEA-COMP:10152"/>
        <dbReference type="Rhea" id="RHEA-COMP:10282"/>
        <dbReference type="ChEBI" id="CHEBI:17319"/>
        <dbReference type="ChEBI" id="CHEBI:33737"/>
        <dbReference type="ChEBI" id="CHEBI:33738"/>
        <dbReference type="ChEBI" id="CHEBI:57844"/>
        <dbReference type="ChEBI" id="CHEBI:57856"/>
        <dbReference type="ChEBI" id="CHEBI:59789"/>
        <dbReference type="ChEBI" id="CHEBI:74411"/>
        <dbReference type="ChEBI" id="CHEBI:74497"/>
        <dbReference type="EC" id="2.1.1.192"/>
    </reaction>
</comment>
<dbReference type="GO" id="GO:0046872">
    <property type="term" value="F:metal ion binding"/>
    <property type="evidence" value="ECO:0007669"/>
    <property type="project" value="UniProtKB-KW"/>
</dbReference>
<dbReference type="InterPro" id="IPR004383">
    <property type="entry name" value="rRNA_lsu_MTrfase_RlmN/Cfr"/>
</dbReference>
<evidence type="ECO:0000259" key="13">
    <source>
        <dbReference type="PROSITE" id="PS51918"/>
    </source>
</evidence>
<dbReference type="GO" id="GO:0002935">
    <property type="term" value="F:tRNA (adenine(37)-C2)-methyltransferase activity"/>
    <property type="evidence" value="ECO:0007669"/>
    <property type="project" value="UniProtKB-UniRule"/>
</dbReference>
<dbReference type="PANTHER" id="PTHR30544:SF5">
    <property type="entry name" value="RADICAL SAM CORE DOMAIN-CONTAINING PROTEIN"/>
    <property type="match status" value="1"/>
</dbReference>
<keyword evidence="5 12" id="KW-0489">Methyltransferase</keyword>
<dbReference type="Pfam" id="PF21016">
    <property type="entry name" value="RlmN_N"/>
    <property type="match status" value="1"/>
</dbReference>
<dbReference type="InterPro" id="IPR040072">
    <property type="entry name" value="Methyltransferase_A"/>
</dbReference>
<evidence type="ECO:0000256" key="7">
    <source>
        <dbReference type="ARBA" id="ARBA00022691"/>
    </source>
</evidence>
<comment type="caution">
    <text evidence="12">Lacks conserved residue(s) required for the propagation of feature annotation.</text>
</comment>
<dbReference type="InterPro" id="IPR027492">
    <property type="entry name" value="RNA_MTrfase_RlmN"/>
</dbReference>
<keyword evidence="11 12" id="KW-0411">Iron-sulfur</keyword>
<dbReference type="SUPFAM" id="SSF102114">
    <property type="entry name" value="Radical SAM enzymes"/>
    <property type="match status" value="1"/>
</dbReference>
<dbReference type="Gene3D" id="3.20.20.70">
    <property type="entry name" value="Aldolase class I"/>
    <property type="match status" value="1"/>
</dbReference>
<dbReference type="FunFam" id="3.20.20.70:FF:000014">
    <property type="entry name" value="Probable dual-specificity RNA methyltransferase RlmN"/>
    <property type="match status" value="1"/>
</dbReference>
<organism evidence="14 15">
    <name type="scientific">Mogibacterium kristiansenii</name>
    <dbReference type="NCBI Taxonomy" id="2606708"/>
    <lineage>
        <taxon>Bacteria</taxon>
        <taxon>Bacillati</taxon>
        <taxon>Bacillota</taxon>
        <taxon>Clostridia</taxon>
        <taxon>Peptostreptococcales</taxon>
        <taxon>Anaerovoracaceae</taxon>
        <taxon>Mogibacterium</taxon>
    </lineage>
</organism>
<dbReference type="SFLD" id="SFLDF00275">
    <property type="entry name" value="adenosine_C2_methyltransferase"/>
    <property type="match status" value="1"/>
</dbReference>
<dbReference type="CDD" id="cd01335">
    <property type="entry name" value="Radical_SAM"/>
    <property type="match status" value="1"/>
</dbReference>
<dbReference type="RefSeq" id="WP_154553647.1">
    <property type="nucleotide sequence ID" value="NZ_JAQXUZ010000021.1"/>
</dbReference>
<feature type="binding site" evidence="12">
    <location>
        <position position="117"/>
    </location>
    <ligand>
        <name>[4Fe-4S] cluster</name>
        <dbReference type="ChEBI" id="CHEBI:49883"/>
        <note>4Fe-4S-S-AdoMet</note>
    </ligand>
</feature>
<keyword evidence="15" id="KW-1185">Reference proteome</keyword>
<dbReference type="GO" id="GO:0019843">
    <property type="term" value="F:rRNA binding"/>
    <property type="evidence" value="ECO:0007669"/>
    <property type="project" value="UniProtKB-UniRule"/>
</dbReference>
<dbReference type="InterPro" id="IPR013785">
    <property type="entry name" value="Aldolase_TIM"/>
</dbReference>
<dbReference type="NCBIfam" id="TIGR00048">
    <property type="entry name" value="rRNA_mod_RlmN"/>
    <property type="match status" value="1"/>
</dbReference>
<dbReference type="GO" id="GO:0070040">
    <property type="term" value="F:rRNA (adenine(2503)-C2-)-methyltransferase activity"/>
    <property type="evidence" value="ECO:0007669"/>
    <property type="project" value="UniProtKB-UniRule"/>
</dbReference>
<dbReference type="InterPro" id="IPR048641">
    <property type="entry name" value="RlmN_N"/>
</dbReference>
<dbReference type="AlphaFoldDB" id="A0A6N7X366"/>
<dbReference type="PROSITE" id="PS51918">
    <property type="entry name" value="RADICAL_SAM"/>
    <property type="match status" value="1"/>
</dbReference>
<dbReference type="Gene3D" id="1.10.150.530">
    <property type="match status" value="1"/>
</dbReference>
<keyword evidence="8 12" id="KW-0819">tRNA processing</keyword>
<dbReference type="Pfam" id="PF04055">
    <property type="entry name" value="Radical_SAM"/>
    <property type="match status" value="1"/>
</dbReference>
<comment type="catalytic activity">
    <reaction evidence="12">
        <text>adenosine(37) in tRNA + 2 reduced [2Fe-2S]-[ferredoxin] + 2 S-adenosyl-L-methionine = 2-methyladenosine(37) in tRNA + 5'-deoxyadenosine + L-methionine + 2 oxidized [2Fe-2S]-[ferredoxin] + S-adenosyl-L-homocysteine</text>
        <dbReference type="Rhea" id="RHEA:43332"/>
        <dbReference type="Rhea" id="RHEA-COMP:10000"/>
        <dbReference type="Rhea" id="RHEA-COMP:10001"/>
        <dbReference type="Rhea" id="RHEA-COMP:10162"/>
        <dbReference type="Rhea" id="RHEA-COMP:10485"/>
        <dbReference type="ChEBI" id="CHEBI:17319"/>
        <dbReference type="ChEBI" id="CHEBI:33737"/>
        <dbReference type="ChEBI" id="CHEBI:33738"/>
        <dbReference type="ChEBI" id="CHEBI:57844"/>
        <dbReference type="ChEBI" id="CHEBI:57856"/>
        <dbReference type="ChEBI" id="CHEBI:59789"/>
        <dbReference type="ChEBI" id="CHEBI:74411"/>
        <dbReference type="ChEBI" id="CHEBI:74497"/>
        <dbReference type="EC" id="2.1.1.192"/>
    </reaction>
</comment>
<evidence type="ECO:0000313" key="15">
    <source>
        <dbReference type="Proteomes" id="UP000469424"/>
    </source>
</evidence>
<feature type="active site" description="S-methylcysteine intermediate" evidence="12">
    <location>
        <position position="338"/>
    </location>
</feature>
<dbReference type="PIRSF" id="PIRSF006004">
    <property type="entry name" value="CHP00048"/>
    <property type="match status" value="1"/>
</dbReference>
<evidence type="ECO:0000256" key="10">
    <source>
        <dbReference type="ARBA" id="ARBA00023004"/>
    </source>
</evidence>
<evidence type="ECO:0000313" key="14">
    <source>
        <dbReference type="EMBL" id="MST70087.1"/>
    </source>
</evidence>